<comment type="subcellular location">
    <subcellularLocation>
        <location evidence="1 7">Cell membrane</location>
        <topology evidence="1 7">Multi-pass membrane protein</topology>
    </subcellularLocation>
</comment>
<dbReference type="OrthoDB" id="34224at2"/>
<organism evidence="9 10">
    <name type="scientific">Austwickia chelonae NBRC 105200</name>
    <dbReference type="NCBI Taxonomy" id="1184607"/>
    <lineage>
        <taxon>Bacteria</taxon>
        <taxon>Bacillati</taxon>
        <taxon>Actinomycetota</taxon>
        <taxon>Actinomycetes</taxon>
        <taxon>Micrococcales</taxon>
        <taxon>Dermatophilaceae</taxon>
        <taxon>Austwickia</taxon>
    </lineage>
</organism>
<evidence type="ECO:0000259" key="8">
    <source>
        <dbReference type="PROSITE" id="PS50928"/>
    </source>
</evidence>
<dbReference type="SUPFAM" id="SSF161098">
    <property type="entry name" value="MetI-like"/>
    <property type="match status" value="1"/>
</dbReference>
<protein>
    <submittedName>
        <fullName evidence="9">Putative ABC transporter permease protein</fullName>
    </submittedName>
</protein>
<name>K6VR47_9MICO</name>
<evidence type="ECO:0000256" key="3">
    <source>
        <dbReference type="ARBA" id="ARBA00022475"/>
    </source>
</evidence>
<dbReference type="Proteomes" id="UP000008495">
    <property type="component" value="Unassembled WGS sequence"/>
</dbReference>
<dbReference type="RefSeq" id="WP_006502592.1">
    <property type="nucleotide sequence ID" value="NZ_BAGZ01000008.1"/>
</dbReference>
<dbReference type="PANTHER" id="PTHR43005:SF1">
    <property type="entry name" value="SPERMIDINE_PUTRESCINE TRANSPORT SYSTEM PERMEASE PROTEIN"/>
    <property type="match status" value="1"/>
</dbReference>
<feature type="transmembrane region" description="Helical" evidence="7">
    <location>
        <begin position="241"/>
        <end position="259"/>
    </location>
</feature>
<dbReference type="CDD" id="cd06261">
    <property type="entry name" value="TM_PBP2"/>
    <property type="match status" value="1"/>
</dbReference>
<keyword evidence="3" id="KW-1003">Cell membrane</keyword>
<evidence type="ECO:0000256" key="5">
    <source>
        <dbReference type="ARBA" id="ARBA00022989"/>
    </source>
</evidence>
<dbReference type="PANTHER" id="PTHR43005">
    <property type="entry name" value="BLR7065 PROTEIN"/>
    <property type="match status" value="1"/>
</dbReference>
<keyword evidence="6 7" id="KW-0472">Membrane</keyword>
<dbReference type="InterPro" id="IPR035906">
    <property type="entry name" value="MetI-like_sf"/>
</dbReference>
<keyword evidence="10" id="KW-1185">Reference proteome</keyword>
<evidence type="ECO:0000256" key="2">
    <source>
        <dbReference type="ARBA" id="ARBA00022448"/>
    </source>
</evidence>
<dbReference type="GO" id="GO:0005886">
    <property type="term" value="C:plasma membrane"/>
    <property type="evidence" value="ECO:0007669"/>
    <property type="project" value="UniProtKB-SubCell"/>
</dbReference>
<evidence type="ECO:0000256" key="7">
    <source>
        <dbReference type="RuleBase" id="RU363032"/>
    </source>
</evidence>
<accession>K6VR47</accession>
<keyword evidence="2 7" id="KW-0813">Transport</keyword>
<keyword evidence="4 7" id="KW-0812">Transmembrane</keyword>
<reference evidence="9 10" key="1">
    <citation type="submission" date="2012-08" db="EMBL/GenBank/DDBJ databases">
        <title>Whole genome shotgun sequence of Austwickia chelonae NBRC 105200.</title>
        <authorList>
            <person name="Yoshida I."/>
            <person name="Hosoyama A."/>
            <person name="Tsuchikane K."/>
            <person name="Katsumata H."/>
            <person name="Ando Y."/>
            <person name="Ohji S."/>
            <person name="Hamada M."/>
            <person name="Tamura T."/>
            <person name="Yamazoe A."/>
            <person name="Yamazaki S."/>
            <person name="Fujita N."/>
        </authorList>
    </citation>
    <scope>NUCLEOTIDE SEQUENCE [LARGE SCALE GENOMIC DNA]</scope>
    <source>
        <strain evidence="9 10">NBRC 105200</strain>
    </source>
</reference>
<comment type="caution">
    <text evidence="9">The sequence shown here is derived from an EMBL/GenBank/DDBJ whole genome shotgun (WGS) entry which is preliminary data.</text>
</comment>
<dbReference type="InterPro" id="IPR000515">
    <property type="entry name" value="MetI-like"/>
</dbReference>
<evidence type="ECO:0000313" key="9">
    <source>
        <dbReference type="EMBL" id="GAB77840.1"/>
    </source>
</evidence>
<dbReference type="eggNOG" id="COG1175">
    <property type="taxonomic scope" value="Bacteria"/>
</dbReference>
<evidence type="ECO:0000313" key="10">
    <source>
        <dbReference type="Proteomes" id="UP000008495"/>
    </source>
</evidence>
<evidence type="ECO:0000256" key="6">
    <source>
        <dbReference type="ARBA" id="ARBA00023136"/>
    </source>
</evidence>
<evidence type="ECO:0000256" key="1">
    <source>
        <dbReference type="ARBA" id="ARBA00004651"/>
    </source>
</evidence>
<dbReference type="GO" id="GO:0055085">
    <property type="term" value="P:transmembrane transport"/>
    <property type="evidence" value="ECO:0007669"/>
    <property type="project" value="InterPro"/>
</dbReference>
<dbReference type="PROSITE" id="PS50928">
    <property type="entry name" value="ABC_TM1"/>
    <property type="match status" value="1"/>
</dbReference>
<feature type="transmembrane region" description="Helical" evidence="7">
    <location>
        <begin position="12"/>
        <end position="34"/>
    </location>
</feature>
<feature type="transmembrane region" description="Helical" evidence="7">
    <location>
        <begin position="286"/>
        <end position="306"/>
    </location>
</feature>
<dbReference type="Gene3D" id="1.10.3720.10">
    <property type="entry name" value="MetI-like"/>
    <property type="match status" value="1"/>
</dbReference>
<dbReference type="EMBL" id="BAGZ01000008">
    <property type="protein sequence ID" value="GAB77840.1"/>
    <property type="molecule type" value="Genomic_DNA"/>
</dbReference>
<dbReference type="SUPFAM" id="SSF160964">
    <property type="entry name" value="MalF N-terminal region-like"/>
    <property type="match status" value="1"/>
</dbReference>
<dbReference type="Pfam" id="PF00528">
    <property type="entry name" value="BPD_transp_1"/>
    <property type="match status" value="1"/>
</dbReference>
<feature type="domain" description="ABC transmembrane type-1" evidence="8">
    <location>
        <begin position="94"/>
        <end position="307"/>
    </location>
</feature>
<feature type="transmembrane region" description="Helical" evidence="7">
    <location>
        <begin position="180"/>
        <end position="201"/>
    </location>
</feature>
<evidence type="ECO:0000256" key="4">
    <source>
        <dbReference type="ARBA" id="ARBA00022692"/>
    </source>
</evidence>
<feature type="transmembrane region" description="Helical" evidence="7">
    <location>
        <begin position="90"/>
        <end position="119"/>
    </location>
</feature>
<dbReference type="AlphaFoldDB" id="K6VR47"/>
<keyword evidence="5 7" id="KW-1133">Transmembrane helix</keyword>
<proteinExistence type="inferred from homology"/>
<sequence length="318" mass="35174">MNKLRATWEKHWYAWAFVAPVVIVLAVLIGYPLVQGIAQSFTNLTEANQAAEICQKTLGGGQSCEPNPHQARFVGLQNYTDLLTGRVGEFWHQLLITLIWTAACVFLHYTLGLGLAILLNREMRFRGLYRVLLILPWAIPAFVSAFAWKFIYDRDAGIVNAAIRALGGQSIDFFDSTPKALLAVIVVNVWLGVPFMMVALLGGLQSIPAELHEAAEMDGASPWQRFVHVTLPGLRPVSNSVILLGTIWTFNMFPIIFLVSRGGPSGGTEILVTGAYRAAFEGVRNYGFSAAYGVVILSILIVYSMVYRRALRKQGEVW</sequence>
<dbReference type="STRING" id="100225.SAMN05421595_0350"/>
<comment type="similarity">
    <text evidence="7">Belongs to the binding-protein-dependent transport system permease family.</text>
</comment>
<gene>
    <name evidence="9" type="ORF">AUCHE_08_00820</name>
</gene>
<feature type="transmembrane region" description="Helical" evidence="7">
    <location>
        <begin position="131"/>
        <end position="151"/>
    </location>
</feature>